<feature type="domain" description="MULE transposase" evidence="3">
    <location>
        <begin position="835"/>
        <end position="925"/>
    </location>
</feature>
<feature type="non-terminal residue" evidence="4">
    <location>
        <position position="1"/>
    </location>
</feature>
<dbReference type="AlphaFoldDB" id="A0AAD6X3W3"/>
<dbReference type="Pfam" id="PF10551">
    <property type="entry name" value="MULE"/>
    <property type="match status" value="1"/>
</dbReference>
<organism evidence="4 5">
    <name type="scientific">Mycena alexandri</name>
    <dbReference type="NCBI Taxonomy" id="1745969"/>
    <lineage>
        <taxon>Eukaryota</taxon>
        <taxon>Fungi</taxon>
        <taxon>Dikarya</taxon>
        <taxon>Basidiomycota</taxon>
        <taxon>Agaricomycotina</taxon>
        <taxon>Agaricomycetes</taxon>
        <taxon>Agaricomycetidae</taxon>
        <taxon>Agaricales</taxon>
        <taxon>Marasmiineae</taxon>
        <taxon>Mycenaceae</taxon>
        <taxon>Mycena</taxon>
    </lineage>
</organism>
<evidence type="ECO:0000256" key="2">
    <source>
        <dbReference type="SAM" id="Phobius"/>
    </source>
</evidence>
<evidence type="ECO:0000256" key="1">
    <source>
        <dbReference type="SAM" id="MobiDB-lite"/>
    </source>
</evidence>
<name>A0AAD6X3W3_9AGAR</name>
<keyword evidence="2" id="KW-1133">Transmembrane helix</keyword>
<reference evidence="4" key="1">
    <citation type="submission" date="2023-03" db="EMBL/GenBank/DDBJ databases">
        <title>Massive genome expansion in bonnet fungi (Mycena s.s.) driven by repeated elements and novel gene families across ecological guilds.</title>
        <authorList>
            <consortium name="Lawrence Berkeley National Laboratory"/>
            <person name="Harder C.B."/>
            <person name="Miyauchi S."/>
            <person name="Viragh M."/>
            <person name="Kuo A."/>
            <person name="Thoen E."/>
            <person name="Andreopoulos B."/>
            <person name="Lu D."/>
            <person name="Skrede I."/>
            <person name="Drula E."/>
            <person name="Henrissat B."/>
            <person name="Morin E."/>
            <person name="Kohler A."/>
            <person name="Barry K."/>
            <person name="LaButti K."/>
            <person name="Morin E."/>
            <person name="Salamov A."/>
            <person name="Lipzen A."/>
            <person name="Mereny Z."/>
            <person name="Hegedus B."/>
            <person name="Baldrian P."/>
            <person name="Stursova M."/>
            <person name="Weitz H."/>
            <person name="Taylor A."/>
            <person name="Grigoriev I.V."/>
            <person name="Nagy L.G."/>
            <person name="Martin F."/>
            <person name="Kauserud H."/>
        </authorList>
    </citation>
    <scope>NUCLEOTIDE SEQUENCE</scope>
    <source>
        <strain evidence="4">CBHHK200</strain>
    </source>
</reference>
<comment type="caution">
    <text evidence="4">The sequence shown here is derived from an EMBL/GenBank/DDBJ whole genome shotgun (WGS) entry which is preliminary data.</text>
</comment>
<dbReference type="PANTHER" id="PTHR47718">
    <property type="entry name" value="OS01G0519700 PROTEIN"/>
    <property type="match status" value="1"/>
</dbReference>
<accession>A0AAD6X3W3</accession>
<dbReference type="PANTHER" id="PTHR47718:SF3">
    <property type="entry name" value="PROTEIN FAR1-RELATED SEQUENCE 5-LIKE"/>
    <property type="match status" value="1"/>
</dbReference>
<feature type="transmembrane region" description="Helical" evidence="2">
    <location>
        <begin position="902"/>
        <end position="923"/>
    </location>
</feature>
<dbReference type="Proteomes" id="UP001218188">
    <property type="component" value="Unassembled WGS sequence"/>
</dbReference>
<keyword evidence="2" id="KW-0812">Transmembrane</keyword>
<keyword evidence="2" id="KW-0472">Membrane</keyword>
<dbReference type="InterPro" id="IPR018289">
    <property type="entry name" value="MULE_transposase_dom"/>
</dbReference>
<sequence>SYEAYATPEPKALFSAAYFADLTVSDVKIITEYNLYPVILPPKSVSQWVFDDFVPTEESEITVAVGELVPSAQDLLPITRAMETAYQQHERRCVHLNLGGNLVRYHYSKIRLILNINNYAYTVQAMTSLILCLESERLLLPNLIEEFASIKINEPLAGFLVTEVPVHHLTSLLDENWVTEDILNARAEFTYFRRAVMFPNDMEPSFLFLPTSFFNDCRTLYSLPGRQYSPNLIALRSRIRAGHVQTFGFEVWTADHYCSFFKFTIPEIEHGDSMKSFPPSDVLPILRWVLADLSGFNVGAITAGSIDRQSALAGGGSCGIASTNFIESRALGTPRWRANRSAHFRQEMIRDLVLYHLIARKKTTVYWDWVEPCTLIDNGEVASGSDVAVGYSDYNLDMPTAHATHPIYDWLQQVLGQPDISCGASPVVPSTPGNFGPSPSGNNALGPAFEFKKPSALLHLDSISLDPPLDFSLPHMTFDFTSFAAPLSSSPHVNPSRPSTPLCVNPDIIEVSTPPSSAAAPIDLCTPPSQVAIKQEVIDLISPPRPSTPPLRLATKEEVIDLSSPFRPSTKRKHGPSTKLEDATIDLTSPPRSRPKVEPETGPRRVIQSVPGSIRVGAVFDSFSDAESAIFANQEQHGHKWIRGQRKMVDGAMTKRTLRCNHYREPNPIHRIDIDPSDHRQGKSNRTSCMAHININRTGAKCHLTLVDIRHNHEPDIPPGGTAARPPTTEHLRVVSEFSDTFSRQHLKQVLKSQFPASNIEDRQISNMLNKSRREAREQVEVLGGDMRSILASLEEKGWDHSVQMDAENVVTALWWQSPEQKTLTLRYTDILINDNAANRNDKQYPLNTGIIIDSHGKSRNGWYALHQKEDAQTHSWVFRCHLRASGNVHPEVLASDRHPSLLVAAAIVFIFTIHVFCLSHLLENIDRNLRGALGAEWQNFTRDFWAAY</sequence>
<proteinExistence type="predicted"/>
<feature type="non-terminal residue" evidence="4">
    <location>
        <position position="949"/>
    </location>
</feature>
<evidence type="ECO:0000313" key="5">
    <source>
        <dbReference type="Proteomes" id="UP001218188"/>
    </source>
</evidence>
<keyword evidence="5" id="KW-1185">Reference proteome</keyword>
<dbReference type="EMBL" id="JARJCM010000061">
    <property type="protein sequence ID" value="KAJ7033936.1"/>
    <property type="molecule type" value="Genomic_DNA"/>
</dbReference>
<evidence type="ECO:0000259" key="3">
    <source>
        <dbReference type="Pfam" id="PF10551"/>
    </source>
</evidence>
<evidence type="ECO:0000313" key="4">
    <source>
        <dbReference type="EMBL" id="KAJ7033936.1"/>
    </source>
</evidence>
<gene>
    <name evidence="4" type="ORF">C8F04DRAFT_1352292</name>
</gene>
<feature type="region of interest" description="Disordered" evidence="1">
    <location>
        <begin position="557"/>
        <end position="604"/>
    </location>
</feature>
<protein>
    <recommendedName>
        <fullName evidence="3">MULE transposase domain-containing protein</fullName>
    </recommendedName>
</protein>